<keyword evidence="5 6" id="KW-0472">Membrane</keyword>
<dbReference type="InterPro" id="IPR001123">
    <property type="entry name" value="LeuE-type"/>
</dbReference>
<evidence type="ECO:0000313" key="7">
    <source>
        <dbReference type="EMBL" id="RLL64282.1"/>
    </source>
</evidence>
<evidence type="ECO:0000256" key="5">
    <source>
        <dbReference type="ARBA" id="ARBA00023136"/>
    </source>
</evidence>
<keyword evidence="8" id="KW-1185">Reference proteome</keyword>
<dbReference type="RefSeq" id="WP_121533958.1">
    <property type="nucleotide sequence ID" value="NZ_RCHI01000011.1"/>
</dbReference>
<evidence type="ECO:0000256" key="3">
    <source>
        <dbReference type="ARBA" id="ARBA00022692"/>
    </source>
</evidence>
<feature type="transmembrane region" description="Helical" evidence="6">
    <location>
        <begin position="70"/>
        <end position="88"/>
    </location>
</feature>
<name>A0A421BMV1_9RHOB</name>
<dbReference type="AlphaFoldDB" id="A0A421BMV1"/>
<feature type="transmembrane region" description="Helical" evidence="6">
    <location>
        <begin position="146"/>
        <end position="166"/>
    </location>
</feature>
<dbReference type="GO" id="GO:0005886">
    <property type="term" value="C:plasma membrane"/>
    <property type="evidence" value="ECO:0007669"/>
    <property type="project" value="UniProtKB-SubCell"/>
</dbReference>
<dbReference type="Pfam" id="PF01810">
    <property type="entry name" value="LysE"/>
    <property type="match status" value="1"/>
</dbReference>
<evidence type="ECO:0000256" key="6">
    <source>
        <dbReference type="SAM" id="Phobius"/>
    </source>
</evidence>
<dbReference type="Proteomes" id="UP000279673">
    <property type="component" value="Unassembled WGS sequence"/>
</dbReference>
<proteinExistence type="predicted"/>
<evidence type="ECO:0000256" key="4">
    <source>
        <dbReference type="ARBA" id="ARBA00022989"/>
    </source>
</evidence>
<organism evidence="7 8">
    <name type="scientific">Paenirhodobacter hankyongi</name>
    <dbReference type="NCBI Taxonomy" id="2294033"/>
    <lineage>
        <taxon>Bacteria</taxon>
        <taxon>Pseudomonadati</taxon>
        <taxon>Pseudomonadota</taxon>
        <taxon>Alphaproteobacteria</taxon>
        <taxon>Rhodobacterales</taxon>
        <taxon>Rhodobacter group</taxon>
        <taxon>Paenirhodobacter</taxon>
    </lineage>
</organism>
<evidence type="ECO:0000313" key="8">
    <source>
        <dbReference type="Proteomes" id="UP000279673"/>
    </source>
</evidence>
<accession>A0A421BMV1</accession>
<dbReference type="EMBL" id="RCHI01000011">
    <property type="protein sequence ID" value="RLL64282.1"/>
    <property type="molecule type" value="Genomic_DNA"/>
</dbReference>
<reference evidence="7 8" key="1">
    <citation type="submission" date="2018-10" db="EMBL/GenBank/DDBJ databases">
        <title>Rhodobacter sp . BO-81.</title>
        <authorList>
            <person name="Im W.T."/>
        </authorList>
    </citation>
    <scope>NUCLEOTIDE SEQUENCE [LARGE SCALE GENOMIC DNA]</scope>
    <source>
        <strain evidence="7 8">BO-81</strain>
    </source>
</reference>
<gene>
    <name evidence="7" type="ORF">DYS74_12120</name>
</gene>
<evidence type="ECO:0000256" key="2">
    <source>
        <dbReference type="ARBA" id="ARBA00022475"/>
    </source>
</evidence>
<sequence length="205" mass="21898">MTLSAFLAIYFVHLAAAISPGPAVLMAAHTSLREGMARGAWLSVGIGLGACLWACAALFGLAVLFRIAPALLTALKFAGAAYLIYLAVKMWRHAPDPFDAEITETASARSPLGLVWLGIATQLANPKPAVFFGTIFLTFVPPQAPLWAYAAILGIIFVNDAGWNVLVSRIFSLERTRRGYLRLKTAIERGFGGLLALLGLKLALT</sequence>
<dbReference type="GO" id="GO:0015171">
    <property type="term" value="F:amino acid transmembrane transporter activity"/>
    <property type="evidence" value="ECO:0007669"/>
    <property type="project" value="TreeGrafter"/>
</dbReference>
<keyword evidence="2" id="KW-1003">Cell membrane</keyword>
<comment type="caution">
    <text evidence="7">The sequence shown here is derived from an EMBL/GenBank/DDBJ whole genome shotgun (WGS) entry which is preliminary data.</text>
</comment>
<feature type="transmembrane region" description="Helical" evidence="6">
    <location>
        <begin position="41"/>
        <end position="63"/>
    </location>
</feature>
<keyword evidence="3 6" id="KW-0812">Transmembrane</keyword>
<dbReference type="PANTHER" id="PTHR30086:SF20">
    <property type="entry name" value="ARGININE EXPORTER PROTEIN ARGO-RELATED"/>
    <property type="match status" value="1"/>
</dbReference>
<dbReference type="PANTHER" id="PTHR30086">
    <property type="entry name" value="ARGININE EXPORTER PROTEIN ARGO"/>
    <property type="match status" value="1"/>
</dbReference>
<keyword evidence="4 6" id="KW-1133">Transmembrane helix</keyword>
<comment type="subcellular location">
    <subcellularLocation>
        <location evidence="1">Cell membrane</location>
        <topology evidence="1">Multi-pass membrane protein</topology>
    </subcellularLocation>
</comment>
<evidence type="ECO:0000256" key="1">
    <source>
        <dbReference type="ARBA" id="ARBA00004651"/>
    </source>
</evidence>
<protein>
    <submittedName>
        <fullName evidence="7">LysE family translocator</fullName>
    </submittedName>
</protein>